<evidence type="ECO:0000256" key="1">
    <source>
        <dbReference type="ARBA" id="ARBA00011495"/>
    </source>
</evidence>
<evidence type="ECO:0000313" key="3">
    <source>
        <dbReference type="Ensembl" id="ENSECRP00000019575.1"/>
    </source>
</evidence>
<reference evidence="3" key="3">
    <citation type="submission" date="2025-09" db="UniProtKB">
        <authorList>
            <consortium name="Ensembl"/>
        </authorList>
    </citation>
    <scope>IDENTIFICATION</scope>
</reference>
<dbReference type="Ensembl" id="ENSECRT00000019970.1">
    <property type="protein sequence ID" value="ENSECRP00000019575.1"/>
    <property type="gene ID" value="ENSECRG00000013087.1"/>
</dbReference>
<dbReference type="GO" id="GO:0007224">
    <property type="term" value="P:smoothened signaling pathway"/>
    <property type="evidence" value="ECO:0007669"/>
    <property type="project" value="TreeGrafter"/>
</dbReference>
<sequence>MDSKPAPSMRISSFYGYECPVAHTWRLILGTFAKLSSVLFVFFRYPSPSLASVPAMKINIQPMSQWPQPVLIGNVCKNVTSQVSYILNFSASGEIVSASVDVQLADVKISDSNMVQTFSVQYQPSTPTATSQVKLGLAPGEPVTGQFAGQANPILVSSGLPDGVCSVSSRRPLLFKENLLTSCLLNFVAQDCQQLNTQAYAFLRGNSTPEFVAMTHGAQAASDWTRVIVSDCAPQQGNQSCSTGCWIPTSMSYQLLWAQRGLVSHPQNQITGVKVTFSCETLQCSSKPHLTVDVTFVETTVYPEVPRGRPTPDWKLPFDFFYPFRMAALTNRAAGLLRFGFGGMLTIVMSQVLL</sequence>
<feature type="domain" description="Tectonic-1-3" evidence="2">
    <location>
        <begin position="161"/>
        <end position="297"/>
    </location>
</feature>
<dbReference type="GO" id="GO:0060271">
    <property type="term" value="P:cilium assembly"/>
    <property type="evidence" value="ECO:0007669"/>
    <property type="project" value="TreeGrafter"/>
</dbReference>
<dbReference type="GeneTree" id="ENSGT00570000079101"/>
<dbReference type="InterPro" id="IPR011677">
    <property type="entry name" value="TCTN1-3_dom"/>
</dbReference>
<dbReference type="Pfam" id="PF07773">
    <property type="entry name" value="TCTN_DUF1619"/>
    <property type="match status" value="1"/>
</dbReference>
<dbReference type="PANTHER" id="PTHR14611:SF4">
    <property type="entry name" value="TECTONIC-3"/>
    <property type="match status" value="1"/>
</dbReference>
<name>A0A8C4SN63_ERPCA</name>
<protein>
    <recommendedName>
        <fullName evidence="2">Tectonic-1-3 domain-containing protein</fullName>
    </recommendedName>
</protein>
<dbReference type="PANTHER" id="PTHR14611">
    <property type="entry name" value="TECTONIC FAMILY MEMBER"/>
    <property type="match status" value="1"/>
</dbReference>
<comment type="subunit">
    <text evidence="1">Part of the tectonic-like complex (also named B9 complex).</text>
</comment>
<proteinExistence type="predicted"/>
<keyword evidence="4" id="KW-1185">Reference proteome</keyword>
<reference evidence="3" key="1">
    <citation type="submission" date="2021-06" db="EMBL/GenBank/DDBJ databases">
        <authorList>
            <consortium name="Wellcome Sanger Institute Data Sharing"/>
        </authorList>
    </citation>
    <scope>NUCLEOTIDE SEQUENCE [LARGE SCALE GENOMIC DNA]</scope>
</reference>
<dbReference type="Proteomes" id="UP000694620">
    <property type="component" value="Chromosome 12"/>
</dbReference>
<dbReference type="AlphaFoldDB" id="A0A8C4SN63"/>
<evidence type="ECO:0000313" key="4">
    <source>
        <dbReference type="Proteomes" id="UP000694620"/>
    </source>
</evidence>
<accession>A0A8C4SN63</accession>
<organism evidence="3 4">
    <name type="scientific">Erpetoichthys calabaricus</name>
    <name type="common">Rope fish</name>
    <name type="synonym">Calamoichthys calabaricus</name>
    <dbReference type="NCBI Taxonomy" id="27687"/>
    <lineage>
        <taxon>Eukaryota</taxon>
        <taxon>Metazoa</taxon>
        <taxon>Chordata</taxon>
        <taxon>Craniata</taxon>
        <taxon>Vertebrata</taxon>
        <taxon>Euteleostomi</taxon>
        <taxon>Actinopterygii</taxon>
        <taxon>Polypteriformes</taxon>
        <taxon>Polypteridae</taxon>
        <taxon>Erpetoichthys</taxon>
    </lineage>
</organism>
<evidence type="ECO:0000259" key="2">
    <source>
        <dbReference type="Pfam" id="PF07773"/>
    </source>
</evidence>
<reference evidence="3" key="2">
    <citation type="submission" date="2025-08" db="UniProtKB">
        <authorList>
            <consortium name="Ensembl"/>
        </authorList>
    </citation>
    <scope>IDENTIFICATION</scope>
</reference>
<dbReference type="InterPro" id="IPR040354">
    <property type="entry name" value="TCTN1-3"/>
</dbReference>